<protein>
    <submittedName>
        <fullName evidence="2">Uncharacterized protein</fullName>
    </submittedName>
</protein>
<feature type="region of interest" description="Disordered" evidence="1">
    <location>
        <begin position="1"/>
        <end position="29"/>
    </location>
</feature>
<evidence type="ECO:0000313" key="3">
    <source>
        <dbReference type="Proteomes" id="UP001052739"/>
    </source>
</evidence>
<comment type="caution">
    <text evidence="2">The sequence shown here is derived from an EMBL/GenBank/DDBJ whole genome shotgun (WGS) entry which is preliminary data.</text>
</comment>
<proteinExistence type="predicted"/>
<sequence length="135" mass="13202">MATALFPSARRTGSEPARADGPAATAEAADRPAVAFGTVASADAAAGHRTPGAAFSSDFAVTSGGAAGPFGVVEAAGTSVTFCSSGSPRPPDAACAATGDSDAPEAISARASTESPERHVRDVCLESFRACRSGT</sequence>
<dbReference type="Proteomes" id="UP001052739">
    <property type="component" value="Unassembled WGS sequence"/>
</dbReference>
<accession>A0ABQ3P1P3</accession>
<name>A0ABQ3P1P3_9ACTN</name>
<keyword evidence="3" id="KW-1185">Reference proteome</keyword>
<evidence type="ECO:0000313" key="2">
    <source>
        <dbReference type="EMBL" id="GHI18942.1"/>
    </source>
</evidence>
<feature type="compositionally biased region" description="Low complexity" evidence="1">
    <location>
        <begin position="15"/>
        <end position="29"/>
    </location>
</feature>
<dbReference type="EMBL" id="BNDW01000004">
    <property type="protein sequence ID" value="GHI18942.1"/>
    <property type="molecule type" value="Genomic_DNA"/>
</dbReference>
<evidence type="ECO:0000256" key="1">
    <source>
        <dbReference type="SAM" id="MobiDB-lite"/>
    </source>
</evidence>
<feature type="region of interest" description="Disordered" evidence="1">
    <location>
        <begin position="87"/>
        <end position="118"/>
    </location>
</feature>
<gene>
    <name evidence="2" type="ORF">Shyd_03130</name>
</gene>
<reference evidence="2" key="1">
    <citation type="submission" date="2024-05" db="EMBL/GenBank/DDBJ databases">
        <title>Whole genome shotgun sequence of Streptomyces hydrogenans NBRC 13475.</title>
        <authorList>
            <person name="Komaki H."/>
            <person name="Tamura T."/>
        </authorList>
    </citation>
    <scope>NUCLEOTIDE SEQUENCE</scope>
    <source>
        <strain evidence="2">NBRC 13475</strain>
    </source>
</reference>
<organism evidence="2 3">
    <name type="scientific">Streptomyces hydrogenans</name>
    <dbReference type="NCBI Taxonomy" id="1873719"/>
    <lineage>
        <taxon>Bacteria</taxon>
        <taxon>Bacillati</taxon>
        <taxon>Actinomycetota</taxon>
        <taxon>Actinomycetes</taxon>
        <taxon>Kitasatosporales</taxon>
        <taxon>Streptomycetaceae</taxon>
        <taxon>Streptomyces</taxon>
    </lineage>
</organism>